<sequence length="88" mass="9706">MADIITKSGAVITDEELDRMADAAARGDYPGEPGRWIVRPQGRPALCDEELVTVTFKVPVSMARKMDAKAGRGKRSEYLRSLVERDIA</sequence>
<comment type="caution">
    <text evidence="1">The sequence shown here is derived from an EMBL/GenBank/DDBJ whole genome shotgun (WGS) entry which is preliminary data.</text>
</comment>
<dbReference type="EMBL" id="JASJEX010000002">
    <property type="protein sequence ID" value="MDJ1129201.1"/>
    <property type="molecule type" value="Genomic_DNA"/>
</dbReference>
<name>A0ABT6ZJH2_9ACTN</name>
<protein>
    <submittedName>
        <fullName evidence="1">Uncharacterized protein</fullName>
    </submittedName>
</protein>
<gene>
    <name evidence="1" type="ORF">QJ043_03770</name>
</gene>
<evidence type="ECO:0000313" key="2">
    <source>
        <dbReference type="Proteomes" id="UP001431693"/>
    </source>
</evidence>
<keyword evidence="2" id="KW-1185">Reference proteome</keyword>
<evidence type="ECO:0000313" key="1">
    <source>
        <dbReference type="EMBL" id="MDJ1129201.1"/>
    </source>
</evidence>
<organism evidence="1 2">
    <name type="scientific">Kribbibacterium absianum</name>
    <dbReference type="NCBI Taxonomy" id="3044210"/>
    <lineage>
        <taxon>Bacteria</taxon>
        <taxon>Bacillati</taxon>
        <taxon>Actinomycetota</taxon>
        <taxon>Coriobacteriia</taxon>
        <taxon>Coriobacteriales</taxon>
        <taxon>Kribbibacteriaceae</taxon>
        <taxon>Kribbibacterium</taxon>
    </lineage>
</organism>
<accession>A0ABT6ZJH2</accession>
<dbReference type="Proteomes" id="UP001431693">
    <property type="component" value="Unassembled WGS sequence"/>
</dbReference>
<proteinExistence type="predicted"/>
<reference evidence="1" key="1">
    <citation type="submission" date="2023-05" db="EMBL/GenBank/DDBJ databases">
        <title>[olsenella] sp. nov., isolated from a pig farm feces dump.</title>
        <authorList>
            <person name="Chang Y.-H."/>
        </authorList>
    </citation>
    <scope>NUCLEOTIDE SEQUENCE</scope>
    <source>
        <strain evidence="1">YH-ols2217</strain>
    </source>
</reference>
<dbReference type="RefSeq" id="WP_283713988.1">
    <property type="nucleotide sequence ID" value="NZ_JASJEW010000008.1"/>
</dbReference>